<proteinExistence type="predicted"/>
<protein>
    <submittedName>
        <fullName evidence="1">Uncharacterized protein</fullName>
    </submittedName>
</protein>
<dbReference type="AlphaFoldDB" id="W4G921"/>
<dbReference type="GeneID" id="20812290"/>
<reference evidence="1" key="1">
    <citation type="submission" date="2013-12" db="EMBL/GenBank/DDBJ databases">
        <title>The Genome Sequence of Aphanomyces astaci APO3.</title>
        <authorList>
            <consortium name="The Broad Institute Genomics Platform"/>
            <person name="Russ C."/>
            <person name="Tyler B."/>
            <person name="van West P."/>
            <person name="Dieguez-Uribeondo J."/>
            <person name="Young S.K."/>
            <person name="Zeng Q."/>
            <person name="Gargeya S."/>
            <person name="Fitzgerald M."/>
            <person name="Abouelleil A."/>
            <person name="Alvarado L."/>
            <person name="Chapman S.B."/>
            <person name="Gainer-Dewar J."/>
            <person name="Goldberg J."/>
            <person name="Griggs A."/>
            <person name="Gujja S."/>
            <person name="Hansen M."/>
            <person name="Howarth C."/>
            <person name="Imamovic A."/>
            <person name="Ireland A."/>
            <person name="Larimer J."/>
            <person name="McCowan C."/>
            <person name="Murphy C."/>
            <person name="Pearson M."/>
            <person name="Poon T.W."/>
            <person name="Priest M."/>
            <person name="Roberts A."/>
            <person name="Saif S."/>
            <person name="Shea T."/>
            <person name="Sykes S."/>
            <person name="Wortman J."/>
            <person name="Nusbaum C."/>
            <person name="Birren B."/>
        </authorList>
    </citation>
    <scope>NUCLEOTIDE SEQUENCE [LARGE SCALE GENOMIC DNA]</scope>
    <source>
        <strain evidence="1">APO3</strain>
    </source>
</reference>
<dbReference type="VEuPathDB" id="FungiDB:H257_10294"/>
<dbReference type="EMBL" id="KI913140">
    <property type="protein sequence ID" value="ETV75453.1"/>
    <property type="molecule type" value="Genomic_DNA"/>
</dbReference>
<dbReference type="OrthoDB" id="125883at2759"/>
<sequence length="114" mass="12665">MKLNADELPHVLPLVQGALNQQPTDRLGRLAHVTALTSLPAKTPLEVYVADWLGDTGQKHVTDFMRRLKKCTATLRWEAAPSDRKSQVKFAGFSVSYFVLLGTVVDRPTKLALH</sequence>
<gene>
    <name evidence="1" type="ORF">H257_10294</name>
</gene>
<dbReference type="RefSeq" id="XP_009835087.1">
    <property type="nucleotide sequence ID" value="XM_009836785.1"/>
</dbReference>
<evidence type="ECO:0000313" key="1">
    <source>
        <dbReference type="EMBL" id="ETV75453.1"/>
    </source>
</evidence>
<accession>W4G921</accession>
<organism evidence="1">
    <name type="scientific">Aphanomyces astaci</name>
    <name type="common">Crayfish plague agent</name>
    <dbReference type="NCBI Taxonomy" id="112090"/>
    <lineage>
        <taxon>Eukaryota</taxon>
        <taxon>Sar</taxon>
        <taxon>Stramenopiles</taxon>
        <taxon>Oomycota</taxon>
        <taxon>Saprolegniomycetes</taxon>
        <taxon>Saprolegniales</taxon>
        <taxon>Verrucalvaceae</taxon>
        <taxon>Aphanomyces</taxon>
    </lineage>
</organism>
<name>W4G921_APHAT</name>